<protein>
    <submittedName>
        <fullName evidence="1">Uncharacterized protein</fullName>
    </submittedName>
</protein>
<comment type="caution">
    <text evidence="1">The sequence shown here is derived from an EMBL/GenBank/DDBJ whole genome shotgun (WGS) entry which is preliminary data.</text>
</comment>
<evidence type="ECO:0000313" key="1">
    <source>
        <dbReference type="EMBL" id="MPN57273.1"/>
    </source>
</evidence>
<name>A0A645JCK6_9ZZZZ</name>
<reference evidence="1" key="1">
    <citation type="submission" date="2019-08" db="EMBL/GenBank/DDBJ databases">
        <authorList>
            <person name="Kucharzyk K."/>
            <person name="Murdoch R.W."/>
            <person name="Higgins S."/>
            <person name="Loffler F."/>
        </authorList>
    </citation>
    <scope>NUCLEOTIDE SEQUENCE</scope>
</reference>
<dbReference type="AlphaFoldDB" id="A0A645JCK6"/>
<gene>
    <name evidence="1" type="ORF">SDC9_204967</name>
</gene>
<organism evidence="1">
    <name type="scientific">bioreactor metagenome</name>
    <dbReference type="NCBI Taxonomy" id="1076179"/>
    <lineage>
        <taxon>unclassified sequences</taxon>
        <taxon>metagenomes</taxon>
        <taxon>ecological metagenomes</taxon>
    </lineage>
</organism>
<proteinExistence type="predicted"/>
<sequence>MLVRLGVAVVDLAASLGTGRSDAPVGQLIVHGMVDASVAHLAVEHVVVEDDGAHLLAVD</sequence>
<dbReference type="EMBL" id="VSSQ01128613">
    <property type="protein sequence ID" value="MPN57273.1"/>
    <property type="molecule type" value="Genomic_DNA"/>
</dbReference>
<accession>A0A645JCK6</accession>